<keyword evidence="3" id="KW-1185">Reference proteome</keyword>
<dbReference type="AlphaFoldDB" id="A0A6C2UIB5"/>
<dbReference type="EMBL" id="CAAHFH010000001">
    <property type="protein sequence ID" value="VGO19613.1"/>
    <property type="molecule type" value="Genomic_DNA"/>
</dbReference>
<organism evidence="2 3">
    <name type="scientific">Pontiella sulfatireligans</name>
    <dbReference type="NCBI Taxonomy" id="2750658"/>
    <lineage>
        <taxon>Bacteria</taxon>
        <taxon>Pseudomonadati</taxon>
        <taxon>Kiritimatiellota</taxon>
        <taxon>Kiritimatiellia</taxon>
        <taxon>Kiritimatiellales</taxon>
        <taxon>Pontiellaceae</taxon>
        <taxon>Pontiella</taxon>
    </lineage>
</organism>
<evidence type="ECO:0000256" key="1">
    <source>
        <dbReference type="SAM" id="SignalP"/>
    </source>
</evidence>
<accession>A0A6C2UIB5</accession>
<gene>
    <name evidence="2" type="ORF">SCARR_01672</name>
</gene>
<dbReference type="NCBIfam" id="TIGR02595">
    <property type="entry name" value="PEP_CTERM"/>
    <property type="match status" value="1"/>
</dbReference>
<dbReference type="RefSeq" id="WP_136060996.1">
    <property type="nucleotide sequence ID" value="NZ_CAAHFH010000001.1"/>
</dbReference>
<reference evidence="2 3" key="1">
    <citation type="submission" date="2019-04" db="EMBL/GenBank/DDBJ databases">
        <authorList>
            <person name="Van Vliet M D."/>
        </authorList>
    </citation>
    <scope>NUCLEOTIDE SEQUENCE [LARGE SCALE GENOMIC DNA]</scope>
    <source>
        <strain evidence="2 3">F21</strain>
    </source>
</reference>
<feature type="signal peptide" evidence="1">
    <location>
        <begin position="1"/>
        <end position="19"/>
    </location>
</feature>
<keyword evidence="1" id="KW-0732">Signal</keyword>
<dbReference type="InterPro" id="IPR013424">
    <property type="entry name" value="Ice-binding_C"/>
</dbReference>
<dbReference type="Proteomes" id="UP000346198">
    <property type="component" value="Unassembled WGS sequence"/>
</dbReference>
<evidence type="ECO:0000313" key="2">
    <source>
        <dbReference type="EMBL" id="VGO19613.1"/>
    </source>
</evidence>
<protein>
    <recommendedName>
        <fullName evidence="4">PEP-CTERM protein-sorting domain-containing protein</fullName>
    </recommendedName>
</protein>
<sequence length="252" mass="26539">MKKTVMIMAIALVGSFAHAATIENWQMNDDPGTDLKDLNNSAGTAKWYVARTNLQTDGSGNLHITQGANLFNGANLSTTDVTSGIYELAVTYSAADMTDGDIAGGSVGFSFRHDSAVVAERHDLAIIKLVKRNGELRLEALGSGPAVTLYDFNATVLPDTLAVRAVLNLDTDLVDVYYSIGGAAEVSTLGIAASDGELDQVRTAFQVVSPDFGATSYVDVDQVTLSVIPEPATLGLIALSGVGLLVARRFHM</sequence>
<evidence type="ECO:0000313" key="3">
    <source>
        <dbReference type="Proteomes" id="UP000346198"/>
    </source>
</evidence>
<evidence type="ECO:0008006" key="4">
    <source>
        <dbReference type="Google" id="ProtNLM"/>
    </source>
</evidence>
<name>A0A6C2UIB5_9BACT</name>
<proteinExistence type="predicted"/>
<feature type="chain" id="PRO_5025577874" description="PEP-CTERM protein-sorting domain-containing protein" evidence="1">
    <location>
        <begin position="20"/>
        <end position="252"/>
    </location>
</feature>